<feature type="domain" description="HDOD" evidence="1">
    <location>
        <begin position="18"/>
        <end position="219"/>
    </location>
</feature>
<dbReference type="EMBL" id="WRPA01000025">
    <property type="protein sequence ID" value="MXR70797.1"/>
    <property type="molecule type" value="Genomic_DNA"/>
</dbReference>
<name>A0A6L7I2L4_9GAMM</name>
<dbReference type="RefSeq" id="WP_160798802.1">
    <property type="nucleotide sequence ID" value="NZ_WRPA01000025.1"/>
</dbReference>
<sequence>MSGKGAEYWTKRISEQEMPALSSTVKTLEKLAKDDVSSLAILGRSVMHDNALTSRILKVANSAIYNKGISHVTTVSRAAVVLGFDTIRNICITAKLLSSLLENKGLSEPVYHRLLTLMARAFQAAMLAKMMLKDHDEELQEEVFIAALLYHLGESAFWSMGGESTEQLDARLNQVDEKEASAVVREVLGTSFTQLSMGIAKNWGLGEVLVKSLSNPNERTPEIRSIYLANKISELMASDTKDVAELNHRIKQAADMLDLEVDEFKGRMIRCSHATRKLADTYGAKVLVAFLPDTHQLTLSAEPEAEPVKVREFNVELQLKKLRELTDCAINKANFNEVITITLGGLLDGIGMDRCAVMLLSPNRKRLQPRVVVGDNSDKMKNEFIVELSHDKNVFAESIDLKKPLFVENPSSDKWRLYMNDELRRHTSAAGFMLAPILVDNKVIGLLYADRHSSDRKLAAEDFDRFTHFAQLTNLCLSVSVH</sequence>
<protein>
    <submittedName>
        <fullName evidence="2">HDOD domain-containing protein</fullName>
    </submittedName>
</protein>
<dbReference type="Pfam" id="PF01590">
    <property type="entry name" value="GAF"/>
    <property type="match status" value="1"/>
</dbReference>
<reference evidence="2 3" key="1">
    <citation type="submission" date="2019-12" db="EMBL/GenBank/DDBJ databases">
        <title>Shewanella insulae sp. nov., isolated from a tidal flat.</title>
        <authorList>
            <person name="Yoon J.-H."/>
        </authorList>
    </citation>
    <scope>NUCLEOTIDE SEQUENCE [LARGE SCALE GENOMIC DNA]</scope>
    <source>
        <strain evidence="2 3">JBTF-M18</strain>
    </source>
</reference>
<dbReference type="Proteomes" id="UP000474778">
    <property type="component" value="Unassembled WGS sequence"/>
</dbReference>
<dbReference type="PROSITE" id="PS51833">
    <property type="entry name" value="HDOD"/>
    <property type="match status" value="1"/>
</dbReference>
<dbReference type="InterPro" id="IPR013976">
    <property type="entry name" value="HDOD"/>
</dbReference>
<accession>A0A6L7I2L4</accession>
<keyword evidence="3" id="KW-1185">Reference proteome</keyword>
<dbReference type="AlphaFoldDB" id="A0A6L7I2L4"/>
<dbReference type="SUPFAM" id="SSF55781">
    <property type="entry name" value="GAF domain-like"/>
    <property type="match status" value="1"/>
</dbReference>
<evidence type="ECO:0000313" key="3">
    <source>
        <dbReference type="Proteomes" id="UP000474778"/>
    </source>
</evidence>
<dbReference type="Pfam" id="PF08668">
    <property type="entry name" value="HDOD"/>
    <property type="match status" value="1"/>
</dbReference>
<dbReference type="Gene3D" id="3.30.450.40">
    <property type="match status" value="1"/>
</dbReference>
<dbReference type="PANTHER" id="PTHR33525:SF3">
    <property type="entry name" value="RIBONUCLEASE Y"/>
    <property type="match status" value="1"/>
</dbReference>
<dbReference type="Gene3D" id="1.10.3210.10">
    <property type="entry name" value="Hypothetical protein af1432"/>
    <property type="match status" value="1"/>
</dbReference>
<evidence type="ECO:0000313" key="2">
    <source>
        <dbReference type="EMBL" id="MXR70797.1"/>
    </source>
</evidence>
<organism evidence="2 3">
    <name type="scientific">Shewanella insulae</name>
    <dbReference type="NCBI Taxonomy" id="2681496"/>
    <lineage>
        <taxon>Bacteria</taxon>
        <taxon>Pseudomonadati</taxon>
        <taxon>Pseudomonadota</taxon>
        <taxon>Gammaproteobacteria</taxon>
        <taxon>Alteromonadales</taxon>
        <taxon>Shewanellaceae</taxon>
        <taxon>Shewanella</taxon>
    </lineage>
</organism>
<dbReference type="SUPFAM" id="SSF109604">
    <property type="entry name" value="HD-domain/PDEase-like"/>
    <property type="match status" value="1"/>
</dbReference>
<dbReference type="InterPro" id="IPR029016">
    <property type="entry name" value="GAF-like_dom_sf"/>
</dbReference>
<dbReference type="InterPro" id="IPR003018">
    <property type="entry name" value="GAF"/>
</dbReference>
<dbReference type="PANTHER" id="PTHR33525">
    <property type="match status" value="1"/>
</dbReference>
<proteinExistence type="predicted"/>
<gene>
    <name evidence="2" type="ORF">GNT65_19250</name>
</gene>
<dbReference type="InterPro" id="IPR052340">
    <property type="entry name" value="RNase_Y/CdgJ"/>
</dbReference>
<evidence type="ECO:0000259" key="1">
    <source>
        <dbReference type="PROSITE" id="PS51833"/>
    </source>
</evidence>
<comment type="caution">
    <text evidence="2">The sequence shown here is derived from an EMBL/GenBank/DDBJ whole genome shotgun (WGS) entry which is preliminary data.</text>
</comment>